<dbReference type="CDD" id="cd01949">
    <property type="entry name" value="GGDEF"/>
    <property type="match status" value="1"/>
</dbReference>
<dbReference type="AlphaFoldDB" id="A0A842JG47"/>
<dbReference type="NCBIfam" id="TIGR00254">
    <property type="entry name" value="GGDEF"/>
    <property type="match status" value="1"/>
</dbReference>
<dbReference type="Gene3D" id="3.30.450.40">
    <property type="match status" value="1"/>
</dbReference>
<comment type="caution">
    <text evidence="2">The sequence shown here is derived from an EMBL/GenBank/DDBJ whole genome shotgun (WGS) entry which is preliminary data.</text>
</comment>
<dbReference type="GO" id="GO:1902201">
    <property type="term" value="P:negative regulation of bacterial-type flagellum-dependent cell motility"/>
    <property type="evidence" value="ECO:0007669"/>
    <property type="project" value="TreeGrafter"/>
</dbReference>
<dbReference type="InterPro" id="IPR003018">
    <property type="entry name" value="GAF"/>
</dbReference>
<evidence type="ECO:0000313" key="2">
    <source>
        <dbReference type="EMBL" id="MBC2890404.1"/>
    </source>
</evidence>
<reference evidence="2 3" key="1">
    <citation type="submission" date="2020-08" db="EMBL/GenBank/DDBJ databases">
        <authorList>
            <person name="Liu C."/>
            <person name="Sun Q."/>
        </authorList>
    </citation>
    <scope>NUCLEOTIDE SEQUENCE [LARGE SCALE GENOMIC DNA]</scope>
    <source>
        <strain evidence="2 3">N22</strain>
    </source>
</reference>
<accession>A0A842JG47</accession>
<dbReference type="SUPFAM" id="SSF55781">
    <property type="entry name" value="GAF domain-like"/>
    <property type="match status" value="1"/>
</dbReference>
<dbReference type="PANTHER" id="PTHR45138:SF9">
    <property type="entry name" value="DIGUANYLATE CYCLASE DGCM-RELATED"/>
    <property type="match status" value="1"/>
</dbReference>
<dbReference type="GO" id="GO:0005886">
    <property type="term" value="C:plasma membrane"/>
    <property type="evidence" value="ECO:0007669"/>
    <property type="project" value="TreeGrafter"/>
</dbReference>
<dbReference type="Proteomes" id="UP000587396">
    <property type="component" value="Unassembled WGS sequence"/>
</dbReference>
<dbReference type="InterPro" id="IPR000160">
    <property type="entry name" value="GGDEF_dom"/>
</dbReference>
<dbReference type="GO" id="GO:0052621">
    <property type="term" value="F:diguanylate cyclase activity"/>
    <property type="evidence" value="ECO:0007669"/>
    <property type="project" value="TreeGrafter"/>
</dbReference>
<dbReference type="SMART" id="SM00267">
    <property type="entry name" value="GGDEF"/>
    <property type="match status" value="1"/>
</dbReference>
<name>A0A842JG47_9ACTN</name>
<dbReference type="Pfam" id="PF00990">
    <property type="entry name" value="GGDEF"/>
    <property type="match status" value="1"/>
</dbReference>
<organism evidence="2 3">
    <name type="scientific">Gordonibacter massiliensis</name>
    <name type="common">ex Traore et al. 2017</name>
    <dbReference type="NCBI Taxonomy" id="1841863"/>
    <lineage>
        <taxon>Bacteria</taxon>
        <taxon>Bacillati</taxon>
        <taxon>Actinomycetota</taxon>
        <taxon>Coriobacteriia</taxon>
        <taxon>Eggerthellales</taxon>
        <taxon>Eggerthellaceae</taxon>
        <taxon>Gordonibacter</taxon>
    </lineage>
</organism>
<dbReference type="SUPFAM" id="SSF55073">
    <property type="entry name" value="Nucleotide cyclase"/>
    <property type="match status" value="1"/>
</dbReference>
<feature type="domain" description="GGDEF" evidence="1">
    <location>
        <begin position="323"/>
        <end position="446"/>
    </location>
</feature>
<dbReference type="PANTHER" id="PTHR45138">
    <property type="entry name" value="REGULATORY COMPONENTS OF SENSORY TRANSDUCTION SYSTEM"/>
    <property type="match status" value="1"/>
</dbReference>
<dbReference type="InterPro" id="IPR050469">
    <property type="entry name" value="Diguanylate_Cyclase"/>
</dbReference>
<evidence type="ECO:0000259" key="1">
    <source>
        <dbReference type="PROSITE" id="PS50887"/>
    </source>
</evidence>
<dbReference type="InterPro" id="IPR035965">
    <property type="entry name" value="PAS-like_dom_sf"/>
</dbReference>
<dbReference type="RefSeq" id="WP_185906114.1">
    <property type="nucleotide sequence ID" value="NZ_JACMSE010000013.1"/>
</dbReference>
<proteinExistence type="predicted"/>
<dbReference type="GO" id="GO:0043709">
    <property type="term" value="P:cell adhesion involved in single-species biofilm formation"/>
    <property type="evidence" value="ECO:0007669"/>
    <property type="project" value="TreeGrafter"/>
</dbReference>
<dbReference type="PROSITE" id="PS50887">
    <property type="entry name" value="GGDEF"/>
    <property type="match status" value="1"/>
</dbReference>
<dbReference type="SUPFAM" id="SSF55785">
    <property type="entry name" value="PYP-like sensor domain (PAS domain)"/>
    <property type="match status" value="1"/>
</dbReference>
<protein>
    <submittedName>
        <fullName evidence="2">Sensor domain-containing diguanylate cyclase</fullName>
    </submittedName>
</protein>
<dbReference type="InterPro" id="IPR029016">
    <property type="entry name" value="GAF-like_dom_sf"/>
</dbReference>
<dbReference type="Pfam" id="PF01590">
    <property type="entry name" value="GAF"/>
    <property type="match status" value="1"/>
</dbReference>
<dbReference type="EMBL" id="JACMSE010000013">
    <property type="protein sequence ID" value="MBC2890404.1"/>
    <property type="molecule type" value="Genomic_DNA"/>
</dbReference>
<gene>
    <name evidence="2" type="ORF">H7313_13795</name>
</gene>
<dbReference type="Gene3D" id="3.30.70.270">
    <property type="match status" value="1"/>
</dbReference>
<sequence>MDRTNIAGIVTEASDNIIYVCTIDTNELLYLNEAGRTVLGVSEREYLGKKCYAVLQGRDKPCPSCTNRRLLREGRCRFETYNERVGRYYTCQDKLIEVEGETLRLEVASDSTEEMEQRSNLQARLDVERTLVRCARTLSGDTEGGTGVDELLCVLGEFYDADRAYLFESTTGNNVSNTYEWCAAGVSPEIDNLQEISFDDFGSWMESFDAVGMVHIIDAERTLDHDSQEYKTLAPQGIDSLIAVPVHDAAGEMIAFLGVDNPRRNTEEFMLLRSLTYFIQNELEKRKLLDRLGELSRVDSLTGVGNRNRYLEVLDEFDERPPASFGVVFVDINDLKLANDTQGHSYGDLMIRRMSGLVCDLFPDDVYRIGGDEFVVLAANLERDEFEARTASLRERAANDDVASASIGAIWSDAGEAASILVNRADKLMYAEKRRYRESLEDRRSR</sequence>
<evidence type="ECO:0000313" key="3">
    <source>
        <dbReference type="Proteomes" id="UP000587396"/>
    </source>
</evidence>
<dbReference type="Gene3D" id="3.30.450.20">
    <property type="entry name" value="PAS domain"/>
    <property type="match status" value="1"/>
</dbReference>
<keyword evidence="3" id="KW-1185">Reference proteome</keyword>
<dbReference type="InterPro" id="IPR043128">
    <property type="entry name" value="Rev_trsase/Diguanyl_cyclase"/>
</dbReference>
<dbReference type="InterPro" id="IPR029787">
    <property type="entry name" value="Nucleotide_cyclase"/>
</dbReference>